<dbReference type="InterPro" id="IPR006660">
    <property type="entry name" value="Arsenate_reductase-like"/>
</dbReference>
<dbReference type="Gene3D" id="3.40.30.10">
    <property type="entry name" value="Glutaredoxin"/>
    <property type="match status" value="1"/>
</dbReference>
<gene>
    <name evidence="3" type="ORF">ESZ48_11525</name>
</gene>
<dbReference type="PROSITE" id="PS51353">
    <property type="entry name" value="ARSC"/>
    <property type="match status" value="1"/>
</dbReference>
<comment type="caution">
    <text evidence="3">The sequence shown here is derived from an EMBL/GenBank/DDBJ whole genome shotgun (WGS) entry which is preliminary data.</text>
</comment>
<name>A0A4Q0XF28_9FLAO</name>
<dbReference type="RefSeq" id="WP_129017640.1">
    <property type="nucleotide sequence ID" value="NZ_SDDZ01000006.1"/>
</dbReference>
<evidence type="ECO:0000313" key="3">
    <source>
        <dbReference type="EMBL" id="RXJ49630.1"/>
    </source>
</evidence>
<dbReference type="PANTHER" id="PTHR30041">
    <property type="entry name" value="ARSENATE REDUCTASE"/>
    <property type="match status" value="1"/>
</dbReference>
<organism evidence="3 4">
    <name type="scientific">Gelidibacter gilvus</name>
    <dbReference type="NCBI Taxonomy" id="59602"/>
    <lineage>
        <taxon>Bacteria</taxon>
        <taxon>Pseudomonadati</taxon>
        <taxon>Bacteroidota</taxon>
        <taxon>Flavobacteriia</taxon>
        <taxon>Flavobacteriales</taxon>
        <taxon>Flavobacteriaceae</taxon>
        <taxon>Gelidibacter</taxon>
    </lineage>
</organism>
<dbReference type="SUPFAM" id="SSF52833">
    <property type="entry name" value="Thioredoxin-like"/>
    <property type="match status" value="1"/>
</dbReference>
<comment type="similarity">
    <text evidence="1 2">Belongs to the ArsC family.</text>
</comment>
<proteinExistence type="inferred from homology"/>
<reference evidence="3 4" key="1">
    <citation type="submission" date="2019-01" db="EMBL/GenBank/DDBJ databases">
        <title>Genome sequence of the Antarctic species Gelidibacter gilvus ACAM 158(T).</title>
        <authorList>
            <person name="Bowman J.P."/>
        </authorList>
    </citation>
    <scope>NUCLEOTIDE SEQUENCE [LARGE SCALE GENOMIC DNA]</scope>
    <source>
        <strain evidence="3 4">IC158</strain>
    </source>
</reference>
<sequence>MNRSIASKGVISTSERQITLYYNPKSQRGKQTLAYAKTHGLPIEEIDVLKCSLTGTQIAELVNRLGIEVEDLVNQEHYKYRNKFIVQNFSCEDWITMIQNHPEIMKQPIALRGSKTILVETPTDIMKL</sequence>
<protein>
    <recommendedName>
        <fullName evidence="5">Arsenate reductase</fullName>
    </recommendedName>
</protein>
<accession>A0A4Q0XF28</accession>
<dbReference type="AlphaFoldDB" id="A0A4Q0XF28"/>
<keyword evidence="4" id="KW-1185">Reference proteome</keyword>
<evidence type="ECO:0000256" key="1">
    <source>
        <dbReference type="ARBA" id="ARBA00007198"/>
    </source>
</evidence>
<dbReference type="PANTHER" id="PTHR30041:SF4">
    <property type="entry name" value="ARSENATE REDUCTASE"/>
    <property type="match status" value="1"/>
</dbReference>
<evidence type="ECO:0000256" key="2">
    <source>
        <dbReference type="PROSITE-ProRule" id="PRU01282"/>
    </source>
</evidence>
<dbReference type="EMBL" id="SDDZ01000006">
    <property type="protein sequence ID" value="RXJ49630.1"/>
    <property type="molecule type" value="Genomic_DNA"/>
</dbReference>
<evidence type="ECO:0008006" key="5">
    <source>
        <dbReference type="Google" id="ProtNLM"/>
    </source>
</evidence>
<dbReference type="InterPro" id="IPR036249">
    <property type="entry name" value="Thioredoxin-like_sf"/>
</dbReference>
<dbReference type="Pfam" id="PF03960">
    <property type="entry name" value="ArsC"/>
    <property type="match status" value="1"/>
</dbReference>
<dbReference type="OrthoDB" id="1434620at2"/>
<evidence type="ECO:0000313" key="4">
    <source>
        <dbReference type="Proteomes" id="UP000289792"/>
    </source>
</evidence>
<dbReference type="Proteomes" id="UP000289792">
    <property type="component" value="Unassembled WGS sequence"/>
</dbReference>